<comment type="caution">
    <text evidence="2">The sequence shown here is derived from an EMBL/GenBank/DDBJ whole genome shotgun (WGS) entry which is preliminary data.</text>
</comment>
<evidence type="ECO:0000256" key="1">
    <source>
        <dbReference type="SAM" id="SignalP"/>
    </source>
</evidence>
<feature type="chain" id="PRO_5046010127" evidence="1">
    <location>
        <begin position="22"/>
        <end position="119"/>
    </location>
</feature>
<accession>A0ABW9FSM3</accession>
<evidence type="ECO:0000313" key="3">
    <source>
        <dbReference type="Proteomes" id="UP001629744"/>
    </source>
</evidence>
<dbReference type="EMBL" id="JBDLNU010000002">
    <property type="protein sequence ID" value="MFM1728541.1"/>
    <property type="molecule type" value="Genomic_DNA"/>
</dbReference>
<dbReference type="Proteomes" id="UP001629744">
    <property type="component" value="Unassembled WGS sequence"/>
</dbReference>
<keyword evidence="1" id="KW-0732">Signal</keyword>
<sequence length="119" mass="12433">MIAAALISAAAAGLMVGVAGAASAVSLRSGEGYQGISFDQNETRVLRDLGAGNAIDAVLPQDQVAVYLGDGSIYDSPLPYVDATTQQLIEEAAARGGYMQFDVNDPAIWGSHFDVIQQW</sequence>
<feature type="signal peptide" evidence="1">
    <location>
        <begin position="1"/>
        <end position="21"/>
    </location>
</feature>
<proteinExistence type="predicted"/>
<keyword evidence="3" id="KW-1185">Reference proteome</keyword>
<organism evidence="2 3">
    <name type="scientific">Prescottella soli</name>
    <dbReference type="NCBI Taxonomy" id="1543852"/>
    <lineage>
        <taxon>Bacteria</taxon>
        <taxon>Bacillati</taxon>
        <taxon>Actinomycetota</taxon>
        <taxon>Actinomycetes</taxon>
        <taxon>Mycobacteriales</taxon>
        <taxon>Nocardiaceae</taxon>
        <taxon>Prescottella</taxon>
    </lineage>
</organism>
<gene>
    <name evidence="2" type="ORF">ABEU19_002029</name>
</gene>
<dbReference type="RefSeq" id="WP_348604922.1">
    <property type="nucleotide sequence ID" value="NZ_CP157276.1"/>
</dbReference>
<name>A0ABW9FSM3_9NOCA</name>
<reference evidence="2 3" key="1">
    <citation type="submission" date="2023-11" db="EMBL/GenBank/DDBJ databases">
        <authorList>
            <person name="Val-Calvo J."/>
            <person name="Scortti M."/>
            <person name="Vazquez-Boland J."/>
        </authorList>
    </citation>
    <scope>NUCLEOTIDE SEQUENCE [LARGE SCALE GENOMIC DNA]</scope>
    <source>
        <strain evidence="2 3">DSM 46662</strain>
    </source>
</reference>
<protein>
    <submittedName>
        <fullName evidence="2">Uncharacterized protein</fullName>
    </submittedName>
</protein>
<evidence type="ECO:0000313" key="2">
    <source>
        <dbReference type="EMBL" id="MFM1728541.1"/>
    </source>
</evidence>